<name>A0ABW7YKK3_9ACTN</name>
<dbReference type="Gene3D" id="2.120.10.30">
    <property type="entry name" value="TolB, C-terminal domain"/>
    <property type="match status" value="1"/>
</dbReference>
<evidence type="ECO:0000313" key="3">
    <source>
        <dbReference type="Proteomes" id="UP001612741"/>
    </source>
</evidence>
<proteinExistence type="predicted"/>
<feature type="chain" id="PRO_5046363130" evidence="1">
    <location>
        <begin position="28"/>
        <end position="331"/>
    </location>
</feature>
<evidence type="ECO:0000313" key="2">
    <source>
        <dbReference type="EMBL" id="MFI6495843.1"/>
    </source>
</evidence>
<comment type="caution">
    <text evidence="2">The sequence shown here is derived from an EMBL/GenBank/DDBJ whole genome shotgun (WGS) entry which is preliminary data.</text>
</comment>
<keyword evidence="1" id="KW-0732">Signal</keyword>
<reference evidence="2 3" key="1">
    <citation type="submission" date="2024-10" db="EMBL/GenBank/DDBJ databases">
        <title>The Natural Products Discovery Center: Release of the First 8490 Sequenced Strains for Exploring Actinobacteria Biosynthetic Diversity.</title>
        <authorList>
            <person name="Kalkreuter E."/>
            <person name="Kautsar S.A."/>
            <person name="Yang D."/>
            <person name="Bader C.D."/>
            <person name="Teijaro C.N."/>
            <person name="Fluegel L."/>
            <person name="Davis C.M."/>
            <person name="Simpson J.R."/>
            <person name="Lauterbach L."/>
            <person name="Steele A.D."/>
            <person name="Gui C."/>
            <person name="Meng S."/>
            <person name="Li G."/>
            <person name="Viehrig K."/>
            <person name="Ye F."/>
            <person name="Su P."/>
            <person name="Kiefer A.F."/>
            <person name="Nichols A."/>
            <person name="Cepeda A.J."/>
            <person name="Yan W."/>
            <person name="Fan B."/>
            <person name="Jiang Y."/>
            <person name="Adhikari A."/>
            <person name="Zheng C.-J."/>
            <person name="Schuster L."/>
            <person name="Cowan T.M."/>
            <person name="Smanski M.J."/>
            <person name="Chevrette M.G."/>
            <person name="De Carvalho L.P.S."/>
            <person name="Shen B."/>
        </authorList>
    </citation>
    <scope>NUCLEOTIDE SEQUENCE [LARGE SCALE GENOMIC DNA]</scope>
    <source>
        <strain evidence="2 3">NPDC050545</strain>
    </source>
</reference>
<dbReference type="InterPro" id="IPR011042">
    <property type="entry name" value="6-blade_b-propeller_TolB-like"/>
</dbReference>
<dbReference type="Proteomes" id="UP001612741">
    <property type="component" value="Unassembled WGS sequence"/>
</dbReference>
<organism evidence="2 3">
    <name type="scientific">Nonomuraea typhae</name>
    <dbReference type="NCBI Taxonomy" id="2603600"/>
    <lineage>
        <taxon>Bacteria</taxon>
        <taxon>Bacillati</taxon>
        <taxon>Actinomycetota</taxon>
        <taxon>Actinomycetes</taxon>
        <taxon>Streptosporangiales</taxon>
        <taxon>Streptosporangiaceae</taxon>
        <taxon>Nonomuraea</taxon>
    </lineage>
</organism>
<protein>
    <submittedName>
        <fullName evidence="2">TolB family protein</fullName>
    </submittedName>
</protein>
<accession>A0ABW7YKK3</accession>
<keyword evidence="3" id="KW-1185">Reference proteome</keyword>
<evidence type="ECO:0000256" key="1">
    <source>
        <dbReference type="SAM" id="SignalP"/>
    </source>
</evidence>
<sequence>MRHSSAAAAVVVAAVVAAPLGASPAAADTRAASREARAAWAPYCEDRSGNGYPCGQWRLIMRDSRTVIVRDALTRAADGDGAPLYGEAPFAVSADGRWIAYVRASDHRMVVRRAAGGPVTELPASLTPKSRGTGDMTLRLSPRGDRLVIDHTTGRRPGTIVTVKTGATVNIPAGEVPQTFSADGDELLTARNLSDNTMVLTVRRLDGGAPVKRRPPQAVAAASVFALAADGRNLAALTPGDYDGAGPPRMREYDLVGDELGPSIKVAVKRGYHPAVAHYRDGDRLAVLAYEDESPAGHAQLIDLETATGAVTQRDHYPVKKNRYTVRLAGA</sequence>
<feature type="signal peptide" evidence="1">
    <location>
        <begin position="1"/>
        <end position="27"/>
    </location>
</feature>
<gene>
    <name evidence="2" type="ORF">ACIBG2_00565</name>
</gene>
<dbReference type="EMBL" id="JBITGY010000001">
    <property type="protein sequence ID" value="MFI6495843.1"/>
    <property type="molecule type" value="Genomic_DNA"/>
</dbReference>
<dbReference type="RefSeq" id="WP_397077592.1">
    <property type="nucleotide sequence ID" value="NZ_JBITGY010000001.1"/>
</dbReference>
<dbReference type="SUPFAM" id="SSF82171">
    <property type="entry name" value="DPP6 N-terminal domain-like"/>
    <property type="match status" value="1"/>
</dbReference>